<dbReference type="AlphaFoldDB" id="A0A6G1HWX2"/>
<dbReference type="PROSITE" id="PS00061">
    <property type="entry name" value="ADH_SHORT"/>
    <property type="match status" value="1"/>
</dbReference>
<evidence type="ECO:0000313" key="4">
    <source>
        <dbReference type="EMBL" id="KAF2400337.1"/>
    </source>
</evidence>
<dbReference type="InterPro" id="IPR036291">
    <property type="entry name" value="NAD(P)-bd_dom_sf"/>
</dbReference>
<keyword evidence="2" id="KW-0521">NADP</keyword>
<keyword evidence="5" id="KW-1185">Reference proteome</keyword>
<dbReference type="EMBL" id="ML996695">
    <property type="protein sequence ID" value="KAF2400337.1"/>
    <property type="molecule type" value="Genomic_DNA"/>
</dbReference>
<dbReference type="Gene3D" id="3.40.50.720">
    <property type="entry name" value="NAD(P)-binding Rossmann-like Domain"/>
    <property type="match status" value="1"/>
</dbReference>
<dbReference type="PANTHER" id="PTHR43180">
    <property type="entry name" value="3-OXOACYL-(ACYL-CARRIER-PROTEIN) REDUCTASE (AFU_ORTHOLOGUE AFUA_6G11210)"/>
    <property type="match status" value="1"/>
</dbReference>
<dbReference type="Pfam" id="PF00106">
    <property type="entry name" value="adh_short"/>
    <property type="match status" value="1"/>
</dbReference>
<name>A0A6G1HWX2_9PEZI</name>
<evidence type="ECO:0000256" key="1">
    <source>
        <dbReference type="ARBA" id="ARBA00006484"/>
    </source>
</evidence>
<dbReference type="Proteomes" id="UP000799640">
    <property type="component" value="Unassembled WGS sequence"/>
</dbReference>
<organism evidence="4 5">
    <name type="scientific">Trichodelitschia bisporula</name>
    <dbReference type="NCBI Taxonomy" id="703511"/>
    <lineage>
        <taxon>Eukaryota</taxon>
        <taxon>Fungi</taxon>
        <taxon>Dikarya</taxon>
        <taxon>Ascomycota</taxon>
        <taxon>Pezizomycotina</taxon>
        <taxon>Dothideomycetes</taxon>
        <taxon>Dothideomycetes incertae sedis</taxon>
        <taxon>Phaeotrichales</taxon>
        <taxon>Phaeotrichaceae</taxon>
        <taxon>Trichodelitschia</taxon>
    </lineage>
</organism>
<dbReference type="OrthoDB" id="498125at2759"/>
<dbReference type="InterPro" id="IPR002347">
    <property type="entry name" value="SDR_fam"/>
</dbReference>
<proteinExistence type="inferred from homology"/>
<dbReference type="PANTHER" id="PTHR43180:SF16">
    <property type="entry name" value="BACILYSIN BIOSYNTHESIS OXIDOREDUCTASE BACC"/>
    <property type="match status" value="1"/>
</dbReference>
<dbReference type="GO" id="GO:0016491">
    <property type="term" value="F:oxidoreductase activity"/>
    <property type="evidence" value="ECO:0007669"/>
    <property type="project" value="UniProtKB-KW"/>
</dbReference>
<reference evidence="4" key="1">
    <citation type="journal article" date="2020" name="Stud. Mycol.">
        <title>101 Dothideomycetes genomes: a test case for predicting lifestyles and emergence of pathogens.</title>
        <authorList>
            <person name="Haridas S."/>
            <person name="Albert R."/>
            <person name="Binder M."/>
            <person name="Bloem J."/>
            <person name="Labutti K."/>
            <person name="Salamov A."/>
            <person name="Andreopoulos B."/>
            <person name="Baker S."/>
            <person name="Barry K."/>
            <person name="Bills G."/>
            <person name="Bluhm B."/>
            <person name="Cannon C."/>
            <person name="Castanera R."/>
            <person name="Culley D."/>
            <person name="Daum C."/>
            <person name="Ezra D."/>
            <person name="Gonzalez J."/>
            <person name="Henrissat B."/>
            <person name="Kuo A."/>
            <person name="Liang C."/>
            <person name="Lipzen A."/>
            <person name="Lutzoni F."/>
            <person name="Magnuson J."/>
            <person name="Mondo S."/>
            <person name="Nolan M."/>
            <person name="Ohm R."/>
            <person name="Pangilinan J."/>
            <person name="Park H.-J."/>
            <person name="Ramirez L."/>
            <person name="Alfaro M."/>
            <person name="Sun H."/>
            <person name="Tritt A."/>
            <person name="Yoshinaga Y."/>
            <person name="Zwiers L.-H."/>
            <person name="Turgeon B."/>
            <person name="Goodwin S."/>
            <person name="Spatafora J."/>
            <person name="Crous P."/>
            <person name="Grigoriev I."/>
        </authorList>
    </citation>
    <scope>NUCLEOTIDE SEQUENCE</scope>
    <source>
        <strain evidence="4">CBS 262.69</strain>
    </source>
</reference>
<comment type="similarity">
    <text evidence="1">Belongs to the short-chain dehydrogenases/reductases (SDR) family.</text>
</comment>
<protein>
    <submittedName>
        <fullName evidence="4">NAD(P)-binding protein</fullName>
    </submittedName>
</protein>
<keyword evidence="3" id="KW-0560">Oxidoreductase</keyword>
<sequence>MAENFPRQPLLAQIRQSPPLDLSLPYKTTSLPQKHILITGAASGLGASFATAWASAGASVVASDINEAAGTALVASLRSKTGNANVHFVPCDVTSWTDQVALFRRAVELSPHGGIDCVVANAGIAGKEPLQTAPPRVGDPNPPPPNLKVLKVNLDGVVYTTHLALAYLKANPGSAAPSDSTLEGPRDRHLLLVGSLASLAPIAGQPLYGAAKHGVLGLFRALRASAFMSGVRVNLLMPYFVATPIMPAAGRALLAGQPLAQIEDVVDAATRLVADHGIRGRGLAVGPRIRVVEEKAVWEAYADDFEDSEAFTRRVTGLMNKAVRYGVLGW</sequence>
<accession>A0A6G1HWX2</accession>
<evidence type="ECO:0000256" key="3">
    <source>
        <dbReference type="ARBA" id="ARBA00023002"/>
    </source>
</evidence>
<dbReference type="SUPFAM" id="SSF51735">
    <property type="entry name" value="NAD(P)-binding Rossmann-fold domains"/>
    <property type="match status" value="1"/>
</dbReference>
<evidence type="ECO:0000256" key="2">
    <source>
        <dbReference type="ARBA" id="ARBA00022857"/>
    </source>
</evidence>
<dbReference type="InterPro" id="IPR020904">
    <property type="entry name" value="Sc_DH/Rdtase_CS"/>
</dbReference>
<gene>
    <name evidence="4" type="ORF">EJ06DRAFT_426718</name>
</gene>
<evidence type="ECO:0000313" key="5">
    <source>
        <dbReference type="Proteomes" id="UP000799640"/>
    </source>
</evidence>
<dbReference type="PRINTS" id="PR00081">
    <property type="entry name" value="GDHRDH"/>
</dbReference>